<dbReference type="EC" id="1.1.1.25" evidence="2 8"/>
<dbReference type="Pfam" id="PF01488">
    <property type="entry name" value="Shikimate_DH"/>
    <property type="match status" value="1"/>
</dbReference>
<comment type="subunit">
    <text evidence="8">Homodimer.</text>
</comment>
<dbReference type="GO" id="GO:0004764">
    <property type="term" value="F:shikimate 3-dehydrogenase (NADP+) activity"/>
    <property type="evidence" value="ECO:0007669"/>
    <property type="project" value="UniProtKB-EC"/>
</dbReference>
<dbReference type="InterPro" id="IPR006151">
    <property type="entry name" value="Shikm_DH/Glu-tRNA_Rdtase"/>
</dbReference>
<proteinExistence type="inferred from homology"/>
<feature type="binding site" evidence="8">
    <location>
        <begin position="152"/>
        <end position="157"/>
    </location>
    <ligand>
        <name>NADP(+)</name>
        <dbReference type="ChEBI" id="CHEBI:58349"/>
    </ligand>
</feature>
<evidence type="ECO:0000259" key="10">
    <source>
        <dbReference type="Pfam" id="PF08501"/>
    </source>
</evidence>
<evidence type="ECO:0000259" key="11">
    <source>
        <dbReference type="Pfam" id="PF18317"/>
    </source>
</evidence>
<reference evidence="13" key="1">
    <citation type="journal article" date="2019" name="Int. J. Syst. Evol. Microbiol.">
        <title>The Global Catalogue of Microorganisms (GCM) 10K type strain sequencing project: providing services to taxonomists for standard genome sequencing and annotation.</title>
        <authorList>
            <consortium name="The Broad Institute Genomics Platform"/>
            <consortium name="The Broad Institute Genome Sequencing Center for Infectious Disease"/>
            <person name="Wu L."/>
            <person name="Ma J."/>
        </authorList>
    </citation>
    <scope>NUCLEOTIDE SEQUENCE [LARGE SCALE GENOMIC DNA]</scope>
    <source>
        <strain evidence="13">CCUG 61697</strain>
    </source>
</reference>
<dbReference type="InterPro" id="IPR041121">
    <property type="entry name" value="SDH_C"/>
</dbReference>
<dbReference type="InterPro" id="IPR011342">
    <property type="entry name" value="Shikimate_DH"/>
</dbReference>
<feature type="binding site" evidence="8">
    <location>
        <begin position="128"/>
        <end position="132"/>
    </location>
    <ligand>
        <name>NADP(+)</name>
        <dbReference type="ChEBI" id="CHEBI:58349"/>
    </ligand>
</feature>
<name>A0ABW3J6T6_9HYPH</name>
<comment type="caution">
    <text evidence="12">The sequence shown here is derived from an EMBL/GenBank/DDBJ whole genome shotgun (WGS) entry which is preliminary data.</text>
</comment>
<dbReference type="NCBIfam" id="NF001312">
    <property type="entry name" value="PRK00258.1-4"/>
    <property type="match status" value="1"/>
</dbReference>
<gene>
    <name evidence="8" type="primary">aroE</name>
    <name evidence="12" type="ORF">ACFQ2F_01645</name>
</gene>
<protein>
    <recommendedName>
        <fullName evidence="2 8">Shikimate dehydrogenase (NADP(+))</fullName>
        <shortName evidence="8">SDH</shortName>
        <ecNumber evidence="2 8">1.1.1.25</ecNumber>
    </recommendedName>
</protein>
<feature type="domain" description="SDH C-terminal" evidence="11">
    <location>
        <begin position="240"/>
        <end position="262"/>
    </location>
</feature>
<evidence type="ECO:0000256" key="1">
    <source>
        <dbReference type="ARBA" id="ARBA00004871"/>
    </source>
</evidence>
<keyword evidence="3 8" id="KW-0028">Amino-acid biosynthesis</keyword>
<feature type="binding site" evidence="8">
    <location>
        <position position="240"/>
    </location>
    <ligand>
        <name>NADP(+)</name>
        <dbReference type="ChEBI" id="CHEBI:58349"/>
    </ligand>
</feature>
<dbReference type="Pfam" id="PF08501">
    <property type="entry name" value="Shikimate_dh_N"/>
    <property type="match status" value="1"/>
</dbReference>
<evidence type="ECO:0000313" key="12">
    <source>
        <dbReference type="EMBL" id="MFD0985796.1"/>
    </source>
</evidence>
<evidence type="ECO:0000313" key="13">
    <source>
        <dbReference type="Proteomes" id="UP001597102"/>
    </source>
</evidence>
<feature type="binding site" evidence="8">
    <location>
        <position position="247"/>
    </location>
    <ligand>
        <name>shikimate</name>
        <dbReference type="ChEBI" id="CHEBI:36208"/>
    </ligand>
</feature>
<dbReference type="Proteomes" id="UP001597102">
    <property type="component" value="Unassembled WGS sequence"/>
</dbReference>
<dbReference type="SUPFAM" id="SSF53223">
    <property type="entry name" value="Aminoacid dehydrogenase-like, N-terminal domain"/>
    <property type="match status" value="1"/>
</dbReference>
<evidence type="ECO:0000256" key="8">
    <source>
        <dbReference type="HAMAP-Rule" id="MF_00222"/>
    </source>
</evidence>
<evidence type="ECO:0000259" key="9">
    <source>
        <dbReference type="Pfam" id="PF01488"/>
    </source>
</evidence>
<dbReference type="NCBIfam" id="TIGR00507">
    <property type="entry name" value="aroE"/>
    <property type="match status" value="1"/>
</dbReference>
<evidence type="ECO:0000256" key="7">
    <source>
        <dbReference type="ARBA" id="ARBA00049442"/>
    </source>
</evidence>
<dbReference type="PANTHER" id="PTHR21089">
    <property type="entry name" value="SHIKIMATE DEHYDROGENASE"/>
    <property type="match status" value="1"/>
</dbReference>
<evidence type="ECO:0000256" key="3">
    <source>
        <dbReference type="ARBA" id="ARBA00022605"/>
    </source>
</evidence>
<feature type="binding site" evidence="8">
    <location>
        <position position="86"/>
    </location>
    <ligand>
        <name>shikimate</name>
        <dbReference type="ChEBI" id="CHEBI:36208"/>
    </ligand>
</feature>
<feature type="domain" description="Quinate/shikimate 5-dehydrogenase/glutamyl-tRNA reductase" evidence="9">
    <location>
        <begin position="118"/>
        <end position="192"/>
    </location>
</feature>
<evidence type="ECO:0000256" key="2">
    <source>
        <dbReference type="ARBA" id="ARBA00012962"/>
    </source>
</evidence>
<dbReference type="EMBL" id="JBHTJO010000001">
    <property type="protein sequence ID" value="MFD0985796.1"/>
    <property type="molecule type" value="Genomic_DNA"/>
</dbReference>
<feature type="domain" description="Shikimate dehydrogenase substrate binding N-terminal" evidence="10">
    <location>
        <begin position="6"/>
        <end position="88"/>
    </location>
</feature>
<comment type="pathway">
    <text evidence="1 8">Metabolic intermediate biosynthesis; chorismate biosynthesis; chorismate from D-erythrose 4-phosphate and phosphoenolpyruvate: step 4/7.</text>
</comment>
<evidence type="ECO:0000256" key="4">
    <source>
        <dbReference type="ARBA" id="ARBA00022857"/>
    </source>
</evidence>
<dbReference type="Gene3D" id="3.40.50.10860">
    <property type="entry name" value="Leucine Dehydrogenase, chain A, domain 1"/>
    <property type="match status" value="1"/>
</dbReference>
<keyword evidence="5 8" id="KW-0560">Oxidoreductase</keyword>
<feature type="active site" description="Proton acceptor" evidence="8">
    <location>
        <position position="65"/>
    </location>
</feature>
<comment type="similarity">
    <text evidence="8">Belongs to the shikimate dehydrogenase family.</text>
</comment>
<feature type="binding site" evidence="8">
    <location>
        <begin position="14"/>
        <end position="16"/>
    </location>
    <ligand>
        <name>shikimate</name>
        <dbReference type="ChEBI" id="CHEBI:36208"/>
    </ligand>
</feature>
<dbReference type="HAMAP" id="MF_00222">
    <property type="entry name" value="Shikimate_DH_AroE"/>
    <property type="match status" value="1"/>
</dbReference>
<feature type="binding site" evidence="8">
    <location>
        <position position="217"/>
    </location>
    <ligand>
        <name>NADP(+)</name>
        <dbReference type="ChEBI" id="CHEBI:58349"/>
    </ligand>
</feature>
<keyword evidence="13" id="KW-1185">Reference proteome</keyword>
<dbReference type="PANTHER" id="PTHR21089:SF1">
    <property type="entry name" value="BIFUNCTIONAL 3-DEHYDROQUINATE DEHYDRATASE_SHIKIMATE DEHYDROGENASE, CHLOROPLASTIC"/>
    <property type="match status" value="1"/>
</dbReference>
<feature type="binding site" evidence="8">
    <location>
        <position position="102"/>
    </location>
    <ligand>
        <name>shikimate</name>
        <dbReference type="ChEBI" id="CHEBI:36208"/>
    </ligand>
</feature>
<comment type="function">
    <text evidence="8">Involved in the biosynthesis of the chorismate, which leads to the biosynthesis of aromatic amino acids. Catalyzes the reversible NADPH linked reduction of 3-dehydroshikimate (DHSA) to yield shikimate (SA).</text>
</comment>
<feature type="binding site" evidence="8">
    <location>
        <position position="61"/>
    </location>
    <ligand>
        <name>shikimate</name>
        <dbReference type="ChEBI" id="CHEBI:36208"/>
    </ligand>
</feature>
<dbReference type="SUPFAM" id="SSF51735">
    <property type="entry name" value="NAD(P)-binding Rossmann-fold domains"/>
    <property type="match status" value="1"/>
</dbReference>
<dbReference type="InterPro" id="IPR046346">
    <property type="entry name" value="Aminoacid_DH-like_N_sf"/>
</dbReference>
<dbReference type="RefSeq" id="WP_379084746.1">
    <property type="nucleotide sequence ID" value="NZ_JBHTJO010000001.1"/>
</dbReference>
<evidence type="ECO:0000256" key="6">
    <source>
        <dbReference type="ARBA" id="ARBA00023141"/>
    </source>
</evidence>
<comment type="catalytic activity">
    <reaction evidence="7 8">
        <text>shikimate + NADP(+) = 3-dehydroshikimate + NADPH + H(+)</text>
        <dbReference type="Rhea" id="RHEA:17737"/>
        <dbReference type="ChEBI" id="CHEBI:15378"/>
        <dbReference type="ChEBI" id="CHEBI:16630"/>
        <dbReference type="ChEBI" id="CHEBI:36208"/>
        <dbReference type="ChEBI" id="CHEBI:57783"/>
        <dbReference type="ChEBI" id="CHEBI:58349"/>
        <dbReference type="EC" id="1.1.1.25"/>
    </reaction>
</comment>
<keyword evidence="6 8" id="KW-0057">Aromatic amino acid biosynthesis</keyword>
<dbReference type="CDD" id="cd01065">
    <property type="entry name" value="NAD_bind_Shikimate_DH"/>
    <property type="match status" value="1"/>
</dbReference>
<feature type="binding site" evidence="8">
    <location>
        <position position="219"/>
    </location>
    <ligand>
        <name>shikimate</name>
        <dbReference type="ChEBI" id="CHEBI:36208"/>
    </ligand>
</feature>
<comment type="caution">
    <text evidence="8">Lacks conserved residue(s) required for the propagation of feature annotation.</text>
</comment>
<dbReference type="Gene3D" id="3.40.50.720">
    <property type="entry name" value="NAD(P)-binding Rossmann-like Domain"/>
    <property type="match status" value="1"/>
</dbReference>
<dbReference type="InterPro" id="IPR013708">
    <property type="entry name" value="Shikimate_DH-bd_N"/>
</dbReference>
<accession>A0ABW3J6T6</accession>
<dbReference type="InterPro" id="IPR036291">
    <property type="entry name" value="NAD(P)-bd_dom_sf"/>
</dbReference>
<organism evidence="12 13">
    <name type="scientific">Methyloligella solikamskensis</name>
    <dbReference type="NCBI Taxonomy" id="1177756"/>
    <lineage>
        <taxon>Bacteria</taxon>
        <taxon>Pseudomonadati</taxon>
        <taxon>Pseudomonadota</taxon>
        <taxon>Alphaproteobacteria</taxon>
        <taxon>Hyphomicrobiales</taxon>
        <taxon>Hyphomicrobiaceae</taxon>
        <taxon>Methyloligella</taxon>
    </lineage>
</organism>
<dbReference type="InterPro" id="IPR022893">
    <property type="entry name" value="Shikimate_DH_fam"/>
</dbReference>
<sequence>MIKACVIGWPIEHSRSPMIHGYWLRKHRINGSYEKVAVAPEDIESFLSSLGAQGFAGCNVTLPHKEAALRAADNVHAAARSIGAANTLWLSEDGRLEADNTDAYGFMTHLKESAPSLRLQGATAMLLGAGGAARAILYGLQKAGVERIVIANRTEARAAALAEAFDHGLETIAWDKAEGALKDCDLLVNTTSLGMDGQPPLEMSLKTLPKESVVADIVYTPLETPLLAEARARGNACVDGLGMLLHQAVPGFERWFGVRPEVTKELRDLVVADLKVEDG</sequence>
<dbReference type="Pfam" id="PF18317">
    <property type="entry name" value="SDH_C"/>
    <property type="match status" value="1"/>
</dbReference>
<evidence type="ECO:0000256" key="5">
    <source>
        <dbReference type="ARBA" id="ARBA00023002"/>
    </source>
</evidence>
<dbReference type="NCBIfam" id="NF001310">
    <property type="entry name" value="PRK00258.1-2"/>
    <property type="match status" value="1"/>
</dbReference>
<keyword evidence="4 8" id="KW-0521">NADP</keyword>